<protein>
    <recommendedName>
        <fullName evidence="5">Transmembrane protein</fullName>
    </recommendedName>
</protein>
<proteinExistence type="predicted"/>
<keyword evidence="2" id="KW-0732">Signal</keyword>
<evidence type="ECO:0000313" key="3">
    <source>
        <dbReference type="EMBL" id="MCW7551313.1"/>
    </source>
</evidence>
<feature type="chain" id="PRO_5045249399" description="Transmembrane protein" evidence="2">
    <location>
        <begin position="24"/>
        <end position="226"/>
    </location>
</feature>
<evidence type="ECO:0000256" key="1">
    <source>
        <dbReference type="SAM" id="Phobius"/>
    </source>
</evidence>
<dbReference type="Proteomes" id="UP001209854">
    <property type="component" value="Unassembled WGS sequence"/>
</dbReference>
<reference evidence="3 4" key="1">
    <citation type="submission" date="2022-10" db="EMBL/GenBank/DDBJ databases">
        <title>High-quality genome sequences of two octocoral-associated bacteria, Endozoicomonas euniceicola EF212 and Endozoicomonas gorgoniicola PS125.</title>
        <authorList>
            <person name="Chiou Y.-J."/>
            <person name="Chen Y.-H."/>
        </authorList>
    </citation>
    <scope>NUCLEOTIDE SEQUENCE [LARGE SCALE GENOMIC DNA]</scope>
    <source>
        <strain evidence="3 4">PS125</strain>
    </source>
</reference>
<dbReference type="EMBL" id="JAPFCC010000001">
    <property type="protein sequence ID" value="MCW7551313.1"/>
    <property type="molecule type" value="Genomic_DNA"/>
</dbReference>
<organism evidence="3 4">
    <name type="scientific">Endozoicomonas gorgoniicola</name>
    <dbReference type="NCBI Taxonomy" id="1234144"/>
    <lineage>
        <taxon>Bacteria</taxon>
        <taxon>Pseudomonadati</taxon>
        <taxon>Pseudomonadota</taxon>
        <taxon>Gammaproteobacteria</taxon>
        <taxon>Oceanospirillales</taxon>
        <taxon>Endozoicomonadaceae</taxon>
        <taxon>Endozoicomonas</taxon>
    </lineage>
</organism>
<keyword evidence="1" id="KW-1133">Transmembrane helix</keyword>
<feature type="transmembrane region" description="Helical" evidence="1">
    <location>
        <begin position="169"/>
        <end position="189"/>
    </location>
</feature>
<dbReference type="RefSeq" id="WP_262566375.1">
    <property type="nucleotide sequence ID" value="NZ_JAPFCC010000001.1"/>
</dbReference>
<keyword evidence="4" id="KW-1185">Reference proteome</keyword>
<feature type="signal peptide" evidence="2">
    <location>
        <begin position="1"/>
        <end position="23"/>
    </location>
</feature>
<comment type="caution">
    <text evidence="3">The sequence shown here is derived from an EMBL/GenBank/DDBJ whole genome shotgun (WGS) entry which is preliminary data.</text>
</comment>
<gene>
    <name evidence="3" type="ORF">NX722_01380</name>
</gene>
<name>A0ABT3MPL0_9GAMM</name>
<keyword evidence="1" id="KW-0472">Membrane</keyword>
<evidence type="ECO:0000313" key="4">
    <source>
        <dbReference type="Proteomes" id="UP001209854"/>
    </source>
</evidence>
<evidence type="ECO:0000256" key="2">
    <source>
        <dbReference type="SAM" id="SignalP"/>
    </source>
</evidence>
<sequence>MVAALMSGLFFLSISLASLSASANPVITDSGQGIVFDASCPNGEKVCANHPVDCLGGCALNATTGATVFQWERTIFETQQDKSLRLDIQGMKKCLSRDAVREALLKAQEQTPGTGAEKLPCTVKGSEWRYIFPKYTVSLLMKDTCDTAGDYLEALTGRCQDWKNSVGEGLLWLAYAAAALLTVTIGYFITAQIGRCTGCVNWITIGDIVAVCCLKIQRTRRGYGPS</sequence>
<evidence type="ECO:0008006" key="5">
    <source>
        <dbReference type="Google" id="ProtNLM"/>
    </source>
</evidence>
<keyword evidence="1" id="KW-0812">Transmembrane</keyword>
<accession>A0ABT3MPL0</accession>